<dbReference type="AlphaFoldDB" id="A0AAV4VKE7"/>
<sequence>MKFNDDEIERWKEEEDEMEVKFASTDQNLTPIRVGPTHEEPETPKCNPFTLHPSYSPEHRNKGITPNLSHQIKTRRNIICGRFCYIHLISVRGLKSERIKTTPRQHGHNLSTVLMPNALKSIQRCPTAINNNSETIKPGRALRVPRQKILSPSHIGIRRNKNSARNWSFNKFYWPPKLVCLE</sequence>
<feature type="region of interest" description="Disordered" evidence="1">
    <location>
        <begin position="22"/>
        <end position="64"/>
    </location>
</feature>
<gene>
    <name evidence="2" type="ORF">CEXT_123801</name>
</gene>
<evidence type="ECO:0000313" key="2">
    <source>
        <dbReference type="EMBL" id="GIY70008.1"/>
    </source>
</evidence>
<keyword evidence="3" id="KW-1185">Reference proteome</keyword>
<name>A0AAV4VKE7_CAEEX</name>
<dbReference type="Proteomes" id="UP001054945">
    <property type="component" value="Unassembled WGS sequence"/>
</dbReference>
<protein>
    <submittedName>
        <fullName evidence="2">Uncharacterized protein</fullName>
    </submittedName>
</protein>
<proteinExistence type="predicted"/>
<dbReference type="EMBL" id="BPLR01014615">
    <property type="protein sequence ID" value="GIY70008.1"/>
    <property type="molecule type" value="Genomic_DNA"/>
</dbReference>
<evidence type="ECO:0000256" key="1">
    <source>
        <dbReference type="SAM" id="MobiDB-lite"/>
    </source>
</evidence>
<evidence type="ECO:0000313" key="3">
    <source>
        <dbReference type="Proteomes" id="UP001054945"/>
    </source>
</evidence>
<comment type="caution">
    <text evidence="2">The sequence shown here is derived from an EMBL/GenBank/DDBJ whole genome shotgun (WGS) entry which is preliminary data.</text>
</comment>
<reference evidence="2 3" key="1">
    <citation type="submission" date="2021-06" db="EMBL/GenBank/DDBJ databases">
        <title>Caerostris extrusa draft genome.</title>
        <authorList>
            <person name="Kono N."/>
            <person name="Arakawa K."/>
        </authorList>
    </citation>
    <scope>NUCLEOTIDE SEQUENCE [LARGE SCALE GENOMIC DNA]</scope>
</reference>
<organism evidence="2 3">
    <name type="scientific">Caerostris extrusa</name>
    <name type="common">Bark spider</name>
    <name type="synonym">Caerostris bankana</name>
    <dbReference type="NCBI Taxonomy" id="172846"/>
    <lineage>
        <taxon>Eukaryota</taxon>
        <taxon>Metazoa</taxon>
        <taxon>Ecdysozoa</taxon>
        <taxon>Arthropoda</taxon>
        <taxon>Chelicerata</taxon>
        <taxon>Arachnida</taxon>
        <taxon>Araneae</taxon>
        <taxon>Araneomorphae</taxon>
        <taxon>Entelegynae</taxon>
        <taxon>Araneoidea</taxon>
        <taxon>Araneidae</taxon>
        <taxon>Caerostris</taxon>
    </lineage>
</organism>
<accession>A0AAV4VKE7</accession>